<dbReference type="InterPro" id="IPR024752">
    <property type="entry name" value="Myb/SANT-like_dom"/>
</dbReference>
<dbReference type="Pfam" id="PF12776">
    <property type="entry name" value="Myb_DNA-bind_3"/>
    <property type="match status" value="1"/>
</dbReference>
<dbReference type="AlphaFoldDB" id="A0A200RCI9"/>
<name>A0A200RCI9_MACCD</name>
<dbReference type="OrthoDB" id="1734412at2759"/>
<accession>A0A200RCI9</accession>
<dbReference type="PANTHER" id="PTHR46929:SF3">
    <property type="entry name" value="MYB_SANT-LIKE DOMAIN-CONTAINING PROTEIN"/>
    <property type="match status" value="1"/>
</dbReference>
<gene>
    <name evidence="2" type="ORF">BVC80_5255g1</name>
</gene>
<dbReference type="InParanoid" id="A0A200RCI9"/>
<evidence type="ECO:0000259" key="1">
    <source>
        <dbReference type="Pfam" id="PF12776"/>
    </source>
</evidence>
<dbReference type="EMBL" id="MVGT01000119">
    <property type="protein sequence ID" value="OVA20437.1"/>
    <property type="molecule type" value="Genomic_DNA"/>
</dbReference>
<sequence length="86" mass="9843">MDRAMFSTFREQALIGNKAKGGQAGWKAPAFIVVAKIVQPLCHQTLTKDHVHNRLKTMRRMMKNVQEILQVSGFGWSNEKKIVRPH</sequence>
<reference evidence="2 3" key="1">
    <citation type="journal article" date="2017" name="Mol. Plant">
        <title>The Genome of Medicinal Plant Macleaya cordata Provides New Insights into Benzylisoquinoline Alkaloids Metabolism.</title>
        <authorList>
            <person name="Liu X."/>
            <person name="Liu Y."/>
            <person name="Huang P."/>
            <person name="Ma Y."/>
            <person name="Qing Z."/>
            <person name="Tang Q."/>
            <person name="Cao H."/>
            <person name="Cheng P."/>
            <person name="Zheng Y."/>
            <person name="Yuan Z."/>
            <person name="Zhou Y."/>
            <person name="Liu J."/>
            <person name="Tang Z."/>
            <person name="Zhuo Y."/>
            <person name="Zhang Y."/>
            <person name="Yu L."/>
            <person name="Huang J."/>
            <person name="Yang P."/>
            <person name="Peng Q."/>
            <person name="Zhang J."/>
            <person name="Jiang W."/>
            <person name="Zhang Z."/>
            <person name="Lin K."/>
            <person name="Ro D.K."/>
            <person name="Chen X."/>
            <person name="Xiong X."/>
            <person name="Shang Y."/>
            <person name="Huang S."/>
            <person name="Zeng J."/>
        </authorList>
    </citation>
    <scope>NUCLEOTIDE SEQUENCE [LARGE SCALE GENOMIC DNA]</scope>
    <source>
        <strain evidence="3">cv. BLH2017</strain>
        <tissue evidence="2">Root</tissue>
    </source>
</reference>
<evidence type="ECO:0000313" key="3">
    <source>
        <dbReference type="Proteomes" id="UP000195402"/>
    </source>
</evidence>
<dbReference type="Proteomes" id="UP000195402">
    <property type="component" value="Unassembled WGS sequence"/>
</dbReference>
<keyword evidence="3" id="KW-1185">Reference proteome</keyword>
<organism evidence="2 3">
    <name type="scientific">Macleaya cordata</name>
    <name type="common">Five-seeded plume-poppy</name>
    <name type="synonym">Bocconia cordata</name>
    <dbReference type="NCBI Taxonomy" id="56857"/>
    <lineage>
        <taxon>Eukaryota</taxon>
        <taxon>Viridiplantae</taxon>
        <taxon>Streptophyta</taxon>
        <taxon>Embryophyta</taxon>
        <taxon>Tracheophyta</taxon>
        <taxon>Spermatophyta</taxon>
        <taxon>Magnoliopsida</taxon>
        <taxon>Ranunculales</taxon>
        <taxon>Papaveraceae</taxon>
        <taxon>Papaveroideae</taxon>
        <taxon>Macleaya</taxon>
    </lineage>
</organism>
<dbReference type="PANTHER" id="PTHR46929">
    <property type="entry name" value="EXPRESSED PROTEIN"/>
    <property type="match status" value="1"/>
</dbReference>
<comment type="caution">
    <text evidence="2">The sequence shown here is derived from an EMBL/GenBank/DDBJ whole genome shotgun (WGS) entry which is preliminary data.</text>
</comment>
<protein>
    <submittedName>
        <fullName evidence="2">Myb/SANT-like domain</fullName>
    </submittedName>
</protein>
<proteinExistence type="predicted"/>
<evidence type="ECO:0000313" key="2">
    <source>
        <dbReference type="EMBL" id="OVA20437.1"/>
    </source>
</evidence>
<feature type="domain" description="Myb/SANT-like" evidence="1">
    <location>
        <begin position="1"/>
        <end position="84"/>
    </location>
</feature>